<proteinExistence type="predicted"/>
<dbReference type="RefSeq" id="WP_188086934.1">
    <property type="nucleotide sequence ID" value="NZ_JACVFC010000001.1"/>
</dbReference>
<dbReference type="EMBL" id="JACVFC010000001">
    <property type="protein sequence ID" value="MBC9929839.1"/>
    <property type="molecule type" value="Genomic_DNA"/>
</dbReference>
<protein>
    <submittedName>
        <fullName evidence="3">FecR family protein</fullName>
    </submittedName>
</protein>
<organism evidence="3 4">
    <name type="scientific">Chitinophaga qingshengii</name>
    <dbReference type="NCBI Taxonomy" id="1569794"/>
    <lineage>
        <taxon>Bacteria</taxon>
        <taxon>Pseudomonadati</taxon>
        <taxon>Bacteroidota</taxon>
        <taxon>Chitinophagia</taxon>
        <taxon>Chitinophagales</taxon>
        <taxon>Chitinophagaceae</taxon>
        <taxon>Chitinophaga</taxon>
    </lineage>
</organism>
<dbReference type="Gene3D" id="3.55.50.30">
    <property type="match status" value="1"/>
</dbReference>
<evidence type="ECO:0000259" key="2">
    <source>
        <dbReference type="Pfam" id="PF16344"/>
    </source>
</evidence>
<dbReference type="PANTHER" id="PTHR30273:SF2">
    <property type="entry name" value="PROTEIN FECR"/>
    <property type="match status" value="1"/>
</dbReference>
<keyword evidence="4" id="KW-1185">Reference proteome</keyword>
<reference evidence="3 4" key="1">
    <citation type="submission" date="2020-09" db="EMBL/GenBank/DDBJ databases">
        <title>Genome sequences of type strains of Chitinophaga qingshengii and Chitinophaga varians.</title>
        <authorList>
            <person name="Kittiwongwattana C."/>
        </authorList>
    </citation>
    <scope>NUCLEOTIDE SEQUENCE [LARGE SCALE GENOMIC DNA]</scope>
    <source>
        <strain evidence="3 4">JCM 30026</strain>
    </source>
</reference>
<dbReference type="InterPro" id="IPR032508">
    <property type="entry name" value="FecR_C"/>
</dbReference>
<dbReference type="Pfam" id="PF04773">
    <property type="entry name" value="FecR"/>
    <property type="match status" value="1"/>
</dbReference>
<name>A0ABR7THB9_9BACT</name>
<dbReference type="Gene3D" id="2.60.120.1440">
    <property type="match status" value="1"/>
</dbReference>
<evidence type="ECO:0000313" key="3">
    <source>
        <dbReference type="EMBL" id="MBC9929839.1"/>
    </source>
</evidence>
<evidence type="ECO:0000313" key="4">
    <source>
        <dbReference type="Proteomes" id="UP000659124"/>
    </source>
</evidence>
<sequence>MGQDQPTSDILYQLIEKYRRGDCSPQETALLLKWLDATGQQLPPVEDADTLQLSTRLRGEIWAEQERLFTLQAPARYRKWRIPLTVGTAAAVLVAALYRWPHPAPVTVPIAQSAGVSAPVAHDSVIMNTSGHKHLLRLPDGTAITLWPRSTLHLPVPWPAAGKDIRLNGEALFEIAPDAHHRFSVNTKRFTATVLGTVFKIIAYDSAATGRLQLISGRVMVHNRQEKTAPLYLSPGDSYHAGNNAQRLLPAEKTTHALKAVAPEEGSFVFKDSIFHFNNTPLNKVFNAISHQYGISITYASTLQLQRRKYTGDIKTTKSLDDILVTLAALNDLHVDSTASGYFINKK</sequence>
<dbReference type="PIRSF" id="PIRSF018266">
    <property type="entry name" value="FecR"/>
    <property type="match status" value="1"/>
</dbReference>
<feature type="domain" description="Protein FecR C-terminal" evidence="2">
    <location>
        <begin position="275"/>
        <end position="335"/>
    </location>
</feature>
<gene>
    <name evidence="3" type="ORF">ICL07_05585</name>
</gene>
<evidence type="ECO:0000259" key="1">
    <source>
        <dbReference type="Pfam" id="PF04773"/>
    </source>
</evidence>
<dbReference type="InterPro" id="IPR012373">
    <property type="entry name" value="Ferrdict_sens_TM"/>
</dbReference>
<dbReference type="Proteomes" id="UP000659124">
    <property type="component" value="Unassembled WGS sequence"/>
</dbReference>
<dbReference type="PANTHER" id="PTHR30273">
    <property type="entry name" value="PERIPLASMIC SIGNAL SENSOR AND SIGMA FACTOR ACTIVATOR FECR-RELATED"/>
    <property type="match status" value="1"/>
</dbReference>
<dbReference type="InterPro" id="IPR006860">
    <property type="entry name" value="FecR"/>
</dbReference>
<accession>A0ABR7THB9</accession>
<feature type="domain" description="FecR protein" evidence="1">
    <location>
        <begin position="131"/>
        <end position="219"/>
    </location>
</feature>
<comment type="caution">
    <text evidence="3">The sequence shown here is derived from an EMBL/GenBank/DDBJ whole genome shotgun (WGS) entry which is preliminary data.</text>
</comment>
<dbReference type="Pfam" id="PF16344">
    <property type="entry name" value="FecR_C"/>
    <property type="match status" value="1"/>
</dbReference>